<dbReference type="PROSITE" id="PS50887">
    <property type="entry name" value="GGDEF"/>
    <property type="match status" value="1"/>
</dbReference>
<name>A0A6J4DY01_9PSED</name>
<dbReference type="FunFam" id="3.30.70.270:FF:000001">
    <property type="entry name" value="Diguanylate cyclase domain protein"/>
    <property type="match status" value="1"/>
</dbReference>
<comment type="subcellular location">
    <subcellularLocation>
        <location evidence="2">Cell inner membrane</location>
    </subcellularLocation>
</comment>
<dbReference type="EC" id="2.7.7.65" evidence="3"/>
<dbReference type="InterPro" id="IPR013655">
    <property type="entry name" value="PAS_fold_3"/>
</dbReference>
<sequence length="344" mass="39519">MDELASEEHPYGTTREEIERTLRHALEIVSDGIWDWNMITHHVHRSPGWYAMLGFPRDGLPEDVDTWKSVIHPDDFDGVMQGFQAYLDGHRAEYAEEYRCLCQDGSYLWISDHGRFVEFDDQGRPTRMIGAHRNIHERKLAELALQQRNEELQHINRDLEALIELRTEALAEANRALAEQVRAAVQLAETDPLTSVFNRRKFQACLEHEWQRFVRHGHPTGLLMFDLDHFKRINDSLGHAVGDQVLVAVTACLGAVLREEDCLARWGGEEFIVLLPDTGPEALFLLAQRLHARVPEACPQLPWRLTASFAVAGMQPGESVEALLRRLDEGLYRAKERRDCIERC</sequence>
<proteinExistence type="predicted"/>
<evidence type="ECO:0000256" key="1">
    <source>
        <dbReference type="ARBA" id="ARBA00001946"/>
    </source>
</evidence>
<dbReference type="InterPro" id="IPR000160">
    <property type="entry name" value="GGDEF_dom"/>
</dbReference>
<reference evidence="8 10" key="1">
    <citation type="submission" date="2020-05" db="EMBL/GenBank/DDBJ databases">
        <title>Characterization of novel class B3 metallo-beta-lactamase from novel Pseudomonas species.</title>
        <authorList>
            <person name="Yamada K."/>
            <person name="Aoki K."/>
            <person name="Ishii Y."/>
        </authorList>
    </citation>
    <scope>NUCLEOTIDE SEQUENCE [LARGE SCALE GENOMIC DNA]</scope>
    <source>
        <strain evidence="8 10">TUM18999</strain>
        <strain evidence="9 11">TUM20286</strain>
    </source>
</reference>
<dbReference type="PANTHER" id="PTHR45138">
    <property type="entry name" value="REGULATORY COMPONENTS OF SENSORY TRANSDUCTION SYSTEM"/>
    <property type="match status" value="1"/>
</dbReference>
<dbReference type="Proteomes" id="UP001054892">
    <property type="component" value="Unassembled WGS sequence"/>
</dbReference>
<dbReference type="GO" id="GO:0052621">
    <property type="term" value="F:diguanylate cyclase activity"/>
    <property type="evidence" value="ECO:0007669"/>
    <property type="project" value="UniProtKB-EC"/>
</dbReference>
<dbReference type="SMART" id="SM00267">
    <property type="entry name" value="GGDEF"/>
    <property type="match status" value="1"/>
</dbReference>
<dbReference type="NCBIfam" id="TIGR00229">
    <property type="entry name" value="sensory_box"/>
    <property type="match status" value="1"/>
</dbReference>
<evidence type="ECO:0000259" key="7">
    <source>
        <dbReference type="PROSITE" id="PS50887"/>
    </source>
</evidence>
<dbReference type="InterPro" id="IPR000014">
    <property type="entry name" value="PAS"/>
</dbReference>
<dbReference type="Pfam" id="PF08447">
    <property type="entry name" value="PAS_3"/>
    <property type="match status" value="1"/>
</dbReference>
<gene>
    <name evidence="8" type="ORF">TUM18999_04810</name>
    <name evidence="9" type="ORF">TUM20286_34950</name>
</gene>
<accession>A0A6J4DY01</accession>
<feature type="coiled-coil region" evidence="5">
    <location>
        <begin position="142"/>
        <end position="179"/>
    </location>
</feature>
<evidence type="ECO:0000256" key="4">
    <source>
        <dbReference type="ARBA" id="ARBA00034247"/>
    </source>
</evidence>
<evidence type="ECO:0000313" key="10">
    <source>
        <dbReference type="Proteomes" id="UP000509383"/>
    </source>
</evidence>
<dbReference type="CDD" id="cd00130">
    <property type="entry name" value="PAS"/>
    <property type="match status" value="1"/>
</dbReference>
<dbReference type="GO" id="GO:0005886">
    <property type="term" value="C:plasma membrane"/>
    <property type="evidence" value="ECO:0007669"/>
    <property type="project" value="UniProtKB-SubCell"/>
</dbReference>
<dbReference type="Proteomes" id="UP000509383">
    <property type="component" value="Chromosome"/>
</dbReference>
<keyword evidence="11" id="KW-1185">Reference proteome</keyword>
<dbReference type="PANTHER" id="PTHR45138:SF9">
    <property type="entry name" value="DIGUANYLATE CYCLASE DGCM-RELATED"/>
    <property type="match status" value="1"/>
</dbReference>
<dbReference type="Gene3D" id="3.30.70.270">
    <property type="match status" value="1"/>
</dbReference>
<dbReference type="InterPro" id="IPR035965">
    <property type="entry name" value="PAS-like_dom_sf"/>
</dbReference>
<evidence type="ECO:0000313" key="8">
    <source>
        <dbReference type="EMBL" id="BCG22290.1"/>
    </source>
</evidence>
<dbReference type="InterPro" id="IPR043128">
    <property type="entry name" value="Rev_trsase/Diguanyl_cyclase"/>
</dbReference>
<evidence type="ECO:0000313" key="9">
    <source>
        <dbReference type="EMBL" id="GJN53743.1"/>
    </source>
</evidence>
<feature type="domain" description="PAC" evidence="6">
    <location>
        <begin position="94"/>
        <end position="147"/>
    </location>
</feature>
<organism evidence="8 10">
    <name type="scientific">Pseudomonas tohonis</name>
    <dbReference type="NCBI Taxonomy" id="2725477"/>
    <lineage>
        <taxon>Bacteria</taxon>
        <taxon>Pseudomonadati</taxon>
        <taxon>Pseudomonadota</taxon>
        <taxon>Gammaproteobacteria</taxon>
        <taxon>Pseudomonadales</taxon>
        <taxon>Pseudomonadaceae</taxon>
        <taxon>Pseudomonas</taxon>
    </lineage>
</organism>
<dbReference type="RefSeq" id="WP_173175181.1">
    <property type="nucleotide sequence ID" value="NZ_AP023189.1"/>
</dbReference>
<dbReference type="GO" id="GO:0043709">
    <property type="term" value="P:cell adhesion involved in single-species biofilm formation"/>
    <property type="evidence" value="ECO:0007669"/>
    <property type="project" value="TreeGrafter"/>
</dbReference>
<dbReference type="SUPFAM" id="SSF55785">
    <property type="entry name" value="PYP-like sensor domain (PAS domain)"/>
    <property type="match status" value="1"/>
</dbReference>
<evidence type="ECO:0000313" key="11">
    <source>
        <dbReference type="Proteomes" id="UP001054892"/>
    </source>
</evidence>
<dbReference type="InterPro" id="IPR000700">
    <property type="entry name" value="PAS-assoc_C"/>
</dbReference>
<dbReference type="GO" id="GO:1902201">
    <property type="term" value="P:negative regulation of bacterial-type flagellum-dependent cell motility"/>
    <property type="evidence" value="ECO:0007669"/>
    <property type="project" value="TreeGrafter"/>
</dbReference>
<dbReference type="EMBL" id="AP023189">
    <property type="protein sequence ID" value="BCG22290.1"/>
    <property type="molecule type" value="Genomic_DNA"/>
</dbReference>
<dbReference type="InterPro" id="IPR001610">
    <property type="entry name" value="PAC"/>
</dbReference>
<feature type="domain" description="GGDEF" evidence="7">
    <location>
        <begin position="218"/>
        <end position="344"/>
    </location>
</feature>
<evidence type="ECO:0000256" key="2">
    <source>
        <dbReference type="ARBA" id="ARBA00004533"/>
    </source>
</evidence>
<evidence type="ECO:0000259" key="6">
    <source>
        <dbReference type="PROSITE" id="PS50113"/>
    </source>
</evidence>
<dbReference type="NCBIfam" id="TIGR00254">
    <property type="entry name" value="GGDEF"/>
    <property type="match status" value="1"/>
</dbReference>
<dbReference type="Pfam" id="PF00990">
    <property type="entry name" value="GGDEF"/>
    <property type="match status" value="1"/>
</dbReference>
<comment type="catalytic activity">
    <reaction evidence="4">
        <text>2 GTP = 3',3'-c-di-GMP + 2 diphosphate</text>
        <dbReference type="Rhea" id="RHEA:24898"/>
        <dbReference type="ChEBI" id="CHEBI:33019"/>
        <dbReference type="ChEBI" id="CHEBI:37565"/>
        <dbReference type="ChEBI" id="CHEBI:58805"/>
        <dbReference type="EC" id="2.7.7.65"/>
    </reaction>
</comment>
<dbReference type="AlphaFoldDB" id="A0A6J4DY01"/>
<dbReference type="EMBL" id="BQKM01000007">
    <property type="protein sequence ID" value="GJN53743.1"/>
    <property type="molecule type" value="Genomic_DNA"/>
</dbReference>
<evidence type="ECO:0000256" key="5">
    <source>
        <dbReference type="SAM" id="Coils"/>
    </source>
</evidence>
<comment type="cofactor">
    <cofactor evidence="1">
        <name>Mg(2+)</name>
        <dbReference type="ChEBI" id="CHEBI:18420"/>
    </cofactor>
</comment>
<dbReference type="KEGG" id="ptw:TUM18999_04810"/>
<dbReference type="SUPFAM" id="SSF55073">
    <property type="entry name" value="Nucleotide cyclase"/>
    <property type="match status" value="1"/>
</dbReference>
<dbReference type="CDD" id="cd01949">
    <property type="entry name" value="GGDEF"/>
    <property type="match status" value="1"/>
</dbReference>
<protein>
    <recommendedName>
        <fullName evidence="3">diguanylate cyclase</fullName>
        <ecNumber evidence="3">2.7.7.65</ecNumber>
    </recommendedName>
</protein>
<keyword evidence="5" id="KW-0175">Coiled coil</keyword>
<dbReference type="PROSITE" id="PS50113">
    <property type="entry name" value="PAC"/>
    <property type="match status" value="1"/>
</dbReference>
<dbReference type="InterPro" id="IPR029787">
    <property type="entry name" value="Nucleotide_cyclase"/>
</dbReference>
<dbReference type="Gene3D" id="3.30.450.20">
    <property type="entry name" value="PAS domain"/>
    <property type="match status" value="1"/>
</dbReference>
<dbReference type="SMART" id="SM00086">
    <property type="entry name" value="PAC"/>
    <property type="match status" value="1"/>
</dbReference>
<dbReference type="InterPro" id="IPR050469">
    <property type="entry name" value="Diguanylate_Cyclase"/>
</dbReference>
<evidence type="ECO:0000256" key="3">
    <source>
        <dbReference type="ARBA" id="ARBA00012528"/>
    </source>
</evidence>